<dbReference type="AlphaFoldDB" id="A0A369K015"/>
<gene>
    <name evidence="1" type="ORF">Hypma_005323</name>
</gene>
<evidence type="ECO:0000313" key="1">
    <source>
        <dbReference type="EMBL" id="RDB26820.1"/>
    </source>
</evidence>
<sequence length="61" mass="6673">MCLALISNATRIPSFSRNEFVPEAGTGFCLLSVDIIKPFEPFEPFTSAVVLLVKPQSRSEA</sequence>
<dbReference type="OrthoDB" id="3250851at2759"/>
<keyword evidence="2" id="KW-1185">Reference proteome</keyword>
<dbReference type="Proteomes" id="UP000076154">
    <property type="component" value="Unassembled WGS sequence"/>
</dbReference>
<name>A0A369K015_HYPMA</name>
<dbReference type="EMBL" id="LUEZ02000023">
    <property type="protein sequence ID" value="RDB26820.1"/>
    <property type="molecule type" value="Genomic_DNA"/>
</dbReference>
<reference evidence="1" key="1">
    <citation type="submission" date="2018-04" db="EMBL/GenBank/DDBJ databases">
        <title>Whole genome sequencing of Hypsizygus marmoreus.</title>
        <authorList>
            <person name="Choi I.-G."/>
            <person name="Min B."/>
            <person name="Kim J.-G."/>
            <person name="Kim S."/>
            <person name="Oh Y.-L."/>
            <person name="Kong W.-S."/>
            <person name="Park H."/>
            <person name="Jeong J."/>
            <person name="Song E.-S."/>
        </authorList>
    </citation>
    <scope>NUCLEOTIDE SEQUENCE [LARGE SCALE GENOMIC DNA]</scope>
    <source>
        <strain evidence="1">51987-8</strain>
    </source>
</reference>
<protein>
    <submittedName>
        <fullName evidence="1">Uncharacterized protein</fullName>
    </submittedName>
</protein>
<evidence type="ECO:0000313" key="2">
    <source>
        <dbReference type="Proteomes" id="UP000076154"/>
    </source>
</evidence>
<proteinExistence type="predicted"/>
<accession>A0A369K015</accession>
<dbReference type="InParanoid" id="A0A369K015"/>
<comment type="caution">
    <text evidence="1">The sequence shown here is derived from an EMBL/GenBank/DDBJ whole genome shotgun (WGS) entry which is preliminary data.</text>
</comment>
<organism evidence="1 2">
    <name type="scientific">Hypsizygus marmoreus</name>
    <name type="common">White beech mushroom</name>
    <name type="synonym">Agaricus marmoreus</name>
    <dbReference type="NCBI Taxonomy" id="39966"/>
    <lineage>
        <taxon>Eukaryota</taxon>
        <taxon>Fungi</taxon>
        <taxon>Dikarya</taxon>
        <taxon>Basidiomycota</taxon>
        <taxon>Agaricomycotina</taxon>
        <taxon>Agaricomycetes</taxon>
        <taxon>Agaricomycetidae</taxon>
        <taxon>Agaricales</taxon>
        <taxon>Tricholomatineae</taxon>
        <taxon>Lyophyllaceae</taxon>
        <taxon>Hypsizygus</taxon>
    </lineage>
</organism>